<organism evidence="2 3">
    <name type="scientific">Coffea arabica</name>
    <name type="common">Arabian coffee</name>
    <dbReference type="NCBI Taxonomy" id="13443"/>
    <lineage>
        <taxon>Eukaryota</taxon>
        <taxon>Viridiplantae</taxon>
        <taxon>Streptophyta</taxon>
        <taxon>Embryophyta</taxon>
        <taxon>Tracheophyta</taxon>
        <taxon>Spermatophyta</taxon>
        <taxon>Magnoliopsida</taxon>
        <taxon>eudicotyledons</taxon>
        <taxon>Gunneridae</taxon>
        <taxon>Pentapetalae</taxon>
        <taxon>asterids</taxon>
        <taxon>lamiids</taxon>
        <taxon>Gentianales</taxon>
        <taxon>Rubiaceae</taxon>
        <taxon>Ixoroideae</taxon>
        <taxon>Gardenieae complex</taxon>
        <taxon>Bertiereae - Coffeeae clade</taxon>
        <taxon>Coffeeae</taxon>
        <taxon>Coffea</taxon>
    </lineage>
</organism>
<keyword evidence="2" id="KW-1185">Reference proteome</keyword>
<dbReference type="Proteomes" id="UP001652660">
    <property type="component" value="Chromosome 6c"/>
</dbReference>
<gene>
    <name evidence="3" type="primary">LOC140007977</name>
</gene>
<dbReference type="GeneID" id="140007977"/>
<reference evidence="3" key="1">
    <citation type="submission" date="2025-08" db="UniProtKB">
        <authorList>
            <consortium name="RefSeq"/>
        </authorList>
    </citation>
    <scope>IDENTIFICATION</scope>
    <source>
        <tissue evidence="3">Leaves</tissue>
    </source>
</reference>
<proteinExistence type="predicted"/>
<protein>
    <submittedName>
        <fullName evidence="3">Uncharacterized protein</fullName>
    </submittedName>
</protein>
<feature type="compositionally biased region" description="Low complexity" evidence="1">
    <location>
        <begin position="142"/>
        <end position="152"/>
    </location>
</feature>
<evidence type="ECO:0000313" key="2">
    <source>
        <dbReference type="Proteomes" id="UP001652660"/>
    </source>
</evidence>
<evidence type="ECO:0000256" key="1">
    <source>
        <dbReference type="SAM" id="MobiDB-lite"/>
    </source>
</evidence>
<sequence length="161" mass="17968">MGNDKTETSIVCLSGKYVGLKAIKSAPDVDRRMANAKLLEHNPLPQINEVKFCRHELLRVAEHLGYAPDYFFTVDGNPTNLKVSQGDLMDSKFVAAVDKNEVKVHKLKDGDVPRNGNGLDLEKIRDDANGSWYDWKMSGTVSRPSSKLPHSSSSDRKRRGK</sequence>
<name>A0ABM4UKB4_COFAR</name>
<feature type="region of interest" description="Disordered" evidence="1">
    <location>
        <begin position="138"/>
        <end position="161"/>
    </location>
</feature>
<accession>A0ABM4UKB4</accession>
<evidence type="ECO:0000313" key="3">
    <source>
        <dbReference type="RefSeq" id="XP_071907723.1"/>
    </source>
</evidence>
<dbReference type="RefSeq" id="XP_071907723.1">
    <property type="nucleotide sequence ID" value="XM_072051622.1"/>
</dbReference>